<feature type="transmembrane region" description="Helical" evidence="2">
    <location>
        <begin position="6"/>
        <end position="25"/>
    </location>
</feature>
<feature type="transmembrane region" description="Helical" evidence="2">
    <location>
        <begin position="213"/>
        <end position="231"/>
    </location>
</feature>
<feature type="region of interest" description="Disordered" evidence="1">
    <location>
        <begin position="331"/>
        <end position="369"/>
    </location>
</feature>
<organism evidence="3 4">
    <name type="scientific">Marinactinospora rubrisoli</name>
    <dbReference type="NCBI Taxonomy" id="2715399"/>
    <lineage>
        <taxon>Bacteria</taxon>
        <taxon>Bacillati</taxon>
        <taxon>Actinomycetota</taxon>
        <taxon>Actinomycetes</taxon>
        <taxon>Streptosporangiales</taxon>
        <taxon>Nocardiopsidaceae</taxon>
        <taxon>Marinactinospora</taxon>
    </lineage>
</organism>
<evidence type="ECO:0000256" key="2">
    <source>
        <dbReference type="SAM" id="Phobius"/>
    </source>
</evidence>
<keyword evidence="2" id="KW-0812">Transmembrane</keyword>
<reference evidence="4" key="1">
    <citation type="journal article" date="2019" name="Int. J. Syst. Evol. Microbiol.">
        <title>The Global Catalogue of Microorganisms (GCM) 10K type strain sequencing project: providing services to taxonomists for standard genome sequencing and annotation.</title>
        <authorList>
            <consortium name="The Broad Institute Genomics Platform"/>
            <consortium name="The Broad Institute Genome Sequencing Center for Infectious Disease"/>
            <person name="Wu L."/>
            <person name="Ma J."/>
        </authorList>
    </citation>
    <scope>NUCLEOTIDE SEQUENCE [LARGE SCALE GENOMIC DNA]</scope>
    <source>
        <strain evidence="4">CGMCC 4.7382</strain>
    </source>
</reference>
<evidence type="ECO:0000313" key="4">
    <source>
        <dbReference type="Proteomes" id="UP001596540"/>
    </source>
</evidence>
<sequence length="369" mass="36532">MVEALVLGAVTGYALAAGCLVLLGIRHARIRALAPARPAVGADELSAYELAVLAAGPGRIGEVALADLYLAGRITAYGRGTVARPATARAAELPGDVFPRLLDARLPDGAATPAGRLVAAVARADAAAAPVRRLRRLGLLLGPPAVPTLRGVPAAVRLVHLLAGGIAAAGAGLSLRGEAGSSAPLDERSLAFGAAVLCCGAALVPVRRWIGGAVAAASAALAIAAAGALSLAPGPGVLLGAPLFATWAAAQAVLAVGGRPGARSPAGDVLLAESAASTGETPRDTVLRTVALHGLAALRRDAGGRRAPSPPSAELAAARSFALACGRRVSARGRTAGRSLSLGSSSWRAPAARRTDEARRDPDEGAAGR</sequence>
<gene>
    <name evidence="3" type="ORF">ACFQRF_11360</name>
</gene>
<comment type="caution">
    <text evidence="3">The sequence shown here is derived from an EMBL/GenBank/DDBJ whole genome shotgun (WGS) entry which is preliminary data.</text>
</comment>
<feature type="compositionally biased region" description="Low complexity" evidence="1">
    <location>
        <begin position="336"/>
        <end position="349"/>
    </location>
</feature>
<feature type="compositionally biased region" description="Basic and acidic residues" evidence="1">
    <location>
        <begin position="353"/>
        <end position="363"/>
    </location>
</feature>
<proteinExistence type="predicted"/>
<keyword evidence="2" id="KW-1133">Transmembrane helix</keyword>
<evidence type="ECO:0000256" key="1">
    <source>
        <dbReference type="SAM" id="MobiDB-lite"/>
    </source>
</evidence>
<accession>A0ABW2KGG7</accession>
<dbReference type="RefSeq" id="WP_379871004.1">
    <property type="nucleotide sequence ID" value="NZ_JBHTBH010000005.1"/>
</dbReference>
<keyword evidence="4" id="KW-1185">Reference proteome</keyword>
<dbReference type="Proteomes" id="UP001596540">
    <property type="component" value="Unassembled WGS sequence"/>
</dbReference>
<name>A0ABW2KGG7_9ACTN</name>
<dbReference type="NCBIfam" id="TIGR04222">
    <property type="entry name" value="near_uncomplex"/>
    <property type="match status" value="1"/>
</dbReference>
<dbReference type="InterPro" id="IPR026467">
    <property type="entry name" value="Ser/Gly_Cys_C_dom"/>
</dbReference>
<protein>
    <submittedName>
        <fullName evidence="3">TIGR04222 domain-containing membrane protein</fullName>
    </submittedName>
</protein>
<feature type="transmembrane region" description="Helical" evidence="2">
    <location>
        <begin position="237"/>
        <end position="256"/>
    </location>
</feature>
<keyword evidence="2" id="KW-0472">Membrane</keyword>
<evidence type="ECO:0000313" key="3">
    <source>
        <dbReference type="EMBL" id="MFC7328341.1"/>
    </source>
</evidence>
<dbReference type="EMBL" id="JBHTBH010000005">
    <property type="protein sequence ID" value="MFC7328341.1"/>
    <property type="molecule type" value="Genomic_DNA"/>
</dbReference>